<dbReference type="InterPro" id="IPR007064">
    <property type="entry name" value="Nmd3_N"/>
</dbReference>
<protein>
    <recommendedName>
        <fullName evidence="1">Nmd3 N-terminal domain-containing protein</fullName>
    </recommendedName>
</protein>
<dbReference type="GO" id="GO:0005737">
    <property type="term" value="C:cytoplasm"/>
    <property type="evidence" value="ECO:0007669"/>
    <property type="project" value="TreeGrafter"/>
</dbReference>
<evidence type="ECO:0000313" key="3">
    <source>
        <dbReference type="Proteomes" id="UP000240880"/>
    </source>
</evidence>
<dbReference type="InterPro" id="IPR039768">
    <property type="entry name" value="Nmd3"/>
</dbReference>
<name>A0A2R6ADM2_9ARCH</name>
<dbReference type="Proteomes" id="UP000240880">
    <property type="component" value="Unassembled WGS sequence"/>
</dbReference>
<evidence type="ECO:0000313" key="2">
    <source>
        <dbReference type="EMBL" id="PSN84466.1"/>
    </source>
</evidence>
<dbReference type="EMBL" id="NEXC01000003">
    <property type="protein sequence ID" value="PSN84466.1"/>
    <property type="molecule type" value="Genomic_DNA"/>
</dbReference>
<dbReference type="GO" id="GO:0043023">
    <property type="term" value="F:ribosomal large subunit binding"/>
    <property type="evidence" value="ECO:0007669"/>
    <property type="project" value="InterPro"/>
</dbReference>
<gene>
    <name evidence="2" type="ORF">B9Q01_01010</name>
</gene>
<proteinExistence type="predicted"/>
<dbReference type="PANTHER" id="PTHR12746">
    <property type="entry name" value="NONSENSE-MEDIATED MRNA DECAY PROTEIN 3"/>
    <property type="match status" value="1"/>
</dbReference>
<evidence type="ECO:0000259" key="1">
    <source>
        <dbReference type="Pfam" id="PF04981"/>
    </source>
</evidence>
<organism evidence="2 3">
    <name type="scientific">Candidatus Marsarchaeota G1 archaeon OSP_D</name>
    <dbReference type="NCBI Taxonomy" id="1978155"/>
    <lineage>
        <taxon>Archaea</taxon>
        <taxon>Candidatus Marsarchaeota</taxon>
        <taxon>Candidatus Marsarchaeota group 1</taxon>
    </lineage>
</organism>
<feature type="domain" description="Nmd3 N-terminal" evidence="1">
    <location>
        <begin position="4"/>
        <end position="216"/>
    </location>
</feature>
<comment type="caution">
    <text evidence="2">The sequence shown here is derived from an EMBL/GenBank/DDBJ whole genome shotgun (WGS) entry which is preliminary data.</text>
</comment>
<reference evidence="2 3" key="1">
    <citation type="submission" date="2017-04" db="EMBL/GenBank/DDBJ databases">
        <title>Novel microbial lineages endemic to geothermal iron-oxide mats fill important gaps in the evolutionary history of Archaea.</title>
        <authorList>
            <person name="Jay Z.J."/>
            <person name="Beam J.P."/>
            <person name="Dlakic M."/>
            <person name="Rusch D.B."/>
            <person name="Kozubal M.A."/>
            <person name="Inskeep W.P."/>
        </authorList>
    </citation>
    <scope>NUCLEOTIDE SEQUENCE [LARGE SCALE GENOMIC DNA]</scope>
    <source>
        <strain evidence="2">OSP_D</strain>
    </source>
</reference>
<sequence length="283" mass="32922">MIRCPICGSYTQPNLETHNLCQNCYNLRKRSINEEHKLWVCSQCGALRVHGKWDFSLNLENYIEKTLINQNLVTSPVLLIKTKDRVVYDIITKNASKRLEFQLNKTICPNCLIQKNRSFLYELKIRIEGRNPTQQESLYLSNLVIETLSQLNDKFVYELNPNKNGIDVSFSTKRGLDFTLNKLRTIFIAKEIYSSRLVGEAHDRRKIFKTTVSFRIIPFAKGSVIRIKDQLFEIIDIQQKEFILCSLVSHSSTKMSRQSLVELFRKGIARTLIQRGELINAMK</sequence>
<dbReference type="PANTHER" id="PTHR12746:SF2">
    <property type="entry name" value="60S RIBOSOMAL EXPORT PROTEIN NMD3"/>
    <property type="match status" value="1"/>
</dbReference>
<dbReference type="AlphaFoldDB" id="A0A2R6ADM2"/>
<dbReference type="Pfam" id="PF04981">
    <property type="entry name" value="NMD3"/>
    <property type="match status" value="1"/>
</dbReference>
<accession>A0A2R6ADM2</accession>